<evidence type="ECO:0000313" key="1">
    <source>
        <dbReference type="EMBL" id="KUJ17393.1"/>
    </source>
</evidence>
<dbReference type="RefSeq" id="XP_018071748.1">
    <property type="nucleotide sequence ID" value="XM_018208350.1"/>
</dbReference>
<protein>
    <recommendedName>
        <fullName evidence="3">O-fucosyltransferase family protein</fullName>
    </recommendedName>
</protein>
<dbReference type="OrthoDB" id="20368at2759"/>
<reference evidence="1 2" key="1">
    <citation type="submission" date="2015-10" db="EMBL/GenBank/DDBJ databases">
        <title>Full genome of DAOMC 229536 Phialocephala scopiformis, a fungal endophyte of spruce producing the potent anti-insectan compound rugulosin.</title>
        <authorList>
            <consortium name="DOE Joint Genome Institute"/>
            <person name="Walker A.K."/>
            <person name="Frasz S.L."/>
            <person name="Seifert K.A."/>
            <person name="Miller J.D."/>
            <person name="Mondo S.J."/>
            <person name="Labutti K."/>
            <person name="Lipzen A."/>
            <person name="Dockter R."/>
            <person name="Kennedy M."/>
            <person name="Grigoriev I.V."/>
            <person name="Spatafora J.W."/>
        </authorList>
    </citation>
    <scope>NUCLEOTIDE SEQUENCE [LARGE SCALE GENOMIC DNA]</scope>
    <source>
        <strain evidence="1 2">CBS 120377</strain>
    </source>
</reference>
<dbReference type="KEGG" id="psco:LY89DRAFT_554607"/>
<name>A0A194XB51_MOLSC</name>
<dbReference type="AlphaFoldDB" id="A0A194XB51"/>
<evidence type="ECO:0008006" key="3">
    <source>
        <dbReference type="Google" id="ProtNLM"/>
    </source>
</evidence>
<feature type="non-terminal residue" evidence="1">
    <location>
        <position position="1"/>
    </location>
</feature>
<keyword evidence="2" id="KW-1185">Reference proteome</keyword>
<dbReference type="Proteomes" id="UP000070700">
    <property type="component" value="Unassembled WGS sequence"/>
</dbReference>
<sequence length="304" mass="33974">NTASAYVIPRMVPRNPCALGDWLTNDLRDFSHLFDRSKFKANMAIVCPQMKIYDDINDLEGQDWALTSTELSPKSLDSEVHHDYTTAHASLWRSLFDNFLISSNVVFSPAQPALLEIHDAFLEWPIQADTPAIVATFGRMYQAPSPIRQIAVKVLTQLKTQHSLNISLSRGAIFSDSSVSYFACHLRTEGDAMGNFGSYDLQAGTYLQIASTRGYKIMYVTSGDIGEVERIRAQALTDHGITVVTKYDLLKGEDREALRQLSWDQQAMIDLEVLLRAGYFAGVAASSFSYNAAVKRHTIFMSKD</sequence>
<gene>
    <name evidence="1" type="ORF">LY89DRAFT_554607</name>
</gene>
<dbReference type="InParanoid" id="A0A194XB51"/>
<feature type="non-terminal residue" evidence="1">
    <location>
        <position position="304"/>
    </location>
</feature>
<proteinExistence type="predicted"/>
<dbReference type="Gene3D" id="3.40.50.11350">
    <property type="match status" value="1"/>
</dbReference>
<dbReference type="GeneID" id="28818076"/>
<evidence type="ECO:0000313" key="2">
    <source>
        <dbReference type="Proteomes" id="UP000070700"/>
    </source>
</evidence>
<organism evidence="1 2">
    <name type="scientific">Mollisia scopiformis</name>
    <name type="common">Conifer needle endophyte fungus</name>
    <name type="synonym">Phialocephala scopiformis</name>
    <dbReference type="NCBI Taxonomy" id="149040"/>
    <lineage>
        <taxon>Eukaryota</taxon>
        <taxon>Fungi</taxon>
        <taxon>Dikarya</taxon>
        <taxon>Ascomycota</taxon>
        <taxon>Pezizomycotina</taxon>
        <taxon>Leotiomycetes</taxon>
        <taxon>Helotiales</taxon>
        <taxon>Mollisiaceae</taxon>
        <taxon>Mollisia</taxon>
    </lineage>
</organism>
<dbReference type="CDD" id="cd11296">
    <property type="entry name" value="O-FucT_like"/>
    <property type="match status" value="1"/>
</dbReference>
<dbReference type="EMBL" id="KQ947414">
    <property type="protein sequence ID" value="KUJ17393.1"/>
    <property type="molecule type" value="Genomic_DNA"/>
</dbReference>
<accession>A0A194XB51</accession>